<dbReference type="SUPFAM" id="SSF56281">
    <property type="entry name" value="Metallo-hydrolase/oxidoreductase"/>
    <property type="match status" value="1"/>
</dbReference>
<evidence type="ECO:0000313" key="3">
    <source>
        <dbReference type="Proteomes" id="UP001238163"/>
    </source>
</evidence>
<dbReference type="InterPro" id="IPR036866">
    <property type="entry name" value="RibonucZ/Hydroxyglut_hydro"/>
</dbReference>
<keyword evidence="3" id="KW-1185">Reference proteome</keyword>
<proteinExistence type="predicted"/>
<evidence type="ECO:0000259" key="1">
    <source>
        <dbReference type="Pfam" id="PF12706"/>
    </source>
</evidence>
<evidence type="ECO:0000313" key="2">
    <source>
        <dbReference type="EMBL" id="MDQ0291807.1"/>
    </source>
</evidence>
<dbReference type="RefSeq" id="WP_307265133.1">
    <property type="nucleotide sequence ID" value="NZ_JAUSVL010000001.1"/>
</dbReference>
<dbReference type="InterPro" id="IPR001279">
    <property type="entry name" value="Metallo-B-lactamas"/>
</dbReference>
<dbReference type="PANTHER" id="PTHR43546">
    <property type="entry name" value="UPF0173 METAL-DEPENDENT HYDROLASE MJ1163-RELATED"/>
    <property type="match status" value="1"/>
</dbReference>
<dbReference type="Proteomes" id="UP001238163">
    <property type="component" value="Unassembled WGS sequence"/>
</dbReference>
<organism evidence="2 3">
    <name type="scientific">Oligosphaera ethanolica</name>
    <dbReference type="NCBI Taxonomy" id="760260"/>
    <lineage>
        <taxon>Bacteria</taxon>
        <taxon>Pseudomonadati</taxon>
        <taxon>Lentisphaerota</taxon>
        <taxon>Oligosphaeria</taxon>
        <taxon>Oligosphaerales</taxon>
        <taxon>Oligosphaeraceae</taxon>
        <taxon>Oligosphaera</taxon>
    </lineage>
</organism>
<dbReference type="Gene3D" id="3.60.15.10">
    <property type="entry name" value="Ribonuclease Z/Hydroxyacylglutathione hydrolase-like"/>
    <property type="match status" value="1"/>
</dbReference>
<protein>
    <submittedName>
        <fullName evidence="2">L-ascorbate metabolism protein UlaG (Beta-lactamase superfamily)</fullName>
    </submittedName>
</protein>
<dbReference type="AlphaFoldDB" id="A0AAE4ART3"/>
<accession>A0AAE4ART3</accession>
<name>A0AAE4ART3_9BACT</name>
<comment type="caution">
    <text evidence="2">The sequence shown here is derived from an EMBL/GenBank/DDBJ whole genome shotgun (WGS) entry which is preliminary data.</text>
</comment>
<feature type="domain" description="Metallo-beta-lactamase" evidence="1">
    <location>
        <begin position="24"/>
        <end position="146"/>
    </location>
</feature>
<dbReference type="InterPro" id="IPR050114">
    <property type="entry name" value="UPF0173_UPF0282_UlaG_hydrolase"/>
</dbReference>
<reference evidence="2" key="1">
    <citation type="submission" date="2023-07" db="EMBL/GenBank/DDBJ databases">
        <title>Genomic Encyclopedia of Type Strains, Phase IV (KMG-IV): sequencing the most valuable type-strain genomes for metagenomic binning, comparative biology and taxonomic classification.</title>
        <authorList>
            <person name="Goeker M."/>
        </authorList>
    </citation>
    <scope>NUCLEOTIDE SEQUENCE</scope>
    <source>
        <strain evidence="2">DSM 24202</strain>
    </source>
</reference>
<dbReference type="EMBL" id="JAUSVL010000001">
    <property type="protein sequence ID" value="MDQ0291807.1"/>
    <property type="molecule type" value="Genomic_DNA"/>
</dbReference>
<sequence length="228" mass="26001">MIAPYVSRNPVQLTVPDEVDRYLHGPADFILMTHSHWDHLPDVPRVIAHSGATLYASKTACAIMRKVGVPEQHLHELTYGEVLNLPGEVRVTALESRHMEPTGAPGYYQSVPTVSMQERAHWLCGEVFAFLIEVEGQRILNIGSANFHLPALDQQHCDHFFCGISRWKPGFPELLGHITFRHFYPTHHDDFVHPLREFALRDDYIRLKTALPDLTGNELPVLEWLELS</sequence>
<dbReference type="PANTHER" id="PTHR43546:SF3">
    <property type="entry name" value="UPF0173 METAL-DEPENDENT HYDROLASE MJ1163"/>
    <property type="match status" value="1"/>
</dbReference>
<gene>
    <name evidence="2" type="ORF">J3R75_003914</name>
</gene>
<dbReference type="Pfam" id="PF12706">
    <property type="entry name" value="Lactamase_B_2"/>
    <property type="match status" value="1"/>
</dbReference>